<dbReference type="EMBL" id="ML179318">
    <property type="protein sequence ID" value="THU91018.1"/>
    <property type="molecule type" value="Genomic_DNA"/>
</dbReference>
<feature type="compositionally biased region" description="Acidic residues" evidence="1">
    <location>
        <begin position="148"/>
        <end position="160"/>
    </location>
</feature>
<sequence length="160" mass="17808">MDVLQFDPLSVEFTRSDAKQQVYINPRCLGLQTDSSFLAENQVTSNSSLPIVKQEDTEISTEPELFNPLVEELLKCIDPETFDVSGDSSPSHSTQNVCEDLLPLSVLSMKGEHFTMPKLFAKSYIESHHLSSSPKPVEDCGFIPDSSSSEDETLDTYEVQ</sequence>
<accession>A0A4S8LQA3</accession>
<organism evidence="2 3">
    <name type="scientific">Dendrothele bispora (strain CBS 962.96)</name>
    <dbReference type="NCBI Taxonomy" id="1314807"/>
    <lineage>
        <taxon>Eukaryota</taxon>
        <taxon>Fungi</taxon>
        <taxon>Dikarya</taxon>
        <taxon>Basidiomycota</taxon>
        <taxon>Agaricomycotina</taxon>
        <taxon>Agaricomycetes</taxon>
        <taxon>Agaricomycetidae</taxon>
        <taxon>Agaricales</taxon>
        <taxon>Agaricales incertae sedis</taxon>
        <taxon>Dendrothele</taxon>
    </lineage>
</organism>
<evidence type="ECO:0000313" key="2">
    <source>
        <dbReference type="EMBL" id="THU91018.1"/>
    </source>
</evidence>
<proteinExistence type="predicted"/>
<gene>
    <name evidence="2" type="ORF">K435DRAFT_863803</name>
</gene>
<dbReference type="AlphaFoldDB" id="A0A4S8LQA3"/>
<reference evidence="2 3" key="1">
    <citation type="journal article" date="2019" name="Nat. Ecol. Evol.">
        <title>Megaphylogeny resolves global patterns of mushroom evolution.</title>
        <authorList>
            <person name="Varga T."/>
            <person name="Krizsan K."/>
            <person name="Foldi C."/>
            <person name="Dima B."/>
            <person name="Sanchez-Garcia M."/>
            <person name="Sanchez-Ramirez S."/>
            <person name="Szollosi G.J."/>
            <person name="Szarkandi J.G."/>
            <person name="Papp V."/>
            <person name="Albert L."/>
            <person name="Andreopoulos W."/>
            <person name="Angelini C."/>
            <person name="Antonin V."/>
            <person name="Barry K.W."/>
            <person name="Bougher N.L."/>
            <person name="Buchanan P."/>
            <person name="Buyck B."/>
            <person name="Bense V."/>
            <person name="Catcheside P."/>
            <person name="Chovatia M."/>
            <person name="Cooper J."/>
            <person name="Damon W."/>
            <person name="Desjardin D."/>
            <person name="Finy P."/>
            <person name="Geml J."/>
            <person name="Haridas S."/>
            <person name="Hughes K."/>
            <person name="Justo A."/>
            <person name="Karasinski D."/>
            <person name="Kautmanova I."/>
            <person name="Kiss B."/>
            <person name="Kocsube S."/>
            <person name="Kotiranta H."/>
            <person name="LaButti K.M."/>
            <person name="Lechner B.E."/>
            <person name="Liimatainen K."/>
            <person name="Lipzen A."/>
            <person name="Lukacs Z."/>
            <person name="Mihaltcheva S."/>
            <person name="Morgado L.N."/>
            <person name="Niskanen T."/>
            <person name="Noordeloos M.E."/>
            <person name="Ohm R.A."/>
            <person name="Ortiz-Santana B."/>
            <person name="Ovrebo C."/>
            <person name="Racz N."/>
            <person name="Riley R."/>
            <person name="Savchenko A."/>
            <person name="Shiryaev A."/>
            <person name="Soop K."/>
            <person name="Spirin V."/>
            <person name="Szebenyi C."/>
            <person name="Tomsovsky M."/>
            <person name="Tulloss R.E."/>
            <person name="Uehling J."/>
            <person name="Grigoriev I.V."/>
            <person name="Vagvolgyi C."/>
            <person name="Papp T."/>
            <person name="Martin F.M."/>
            <person name="Miettinen O."/>
            <person name="Hibbett D.S."/>
            <person name="Nagy L.G."/>
        </authorList>
    </citation>
    <scope>NUCLEOTIDE SEQUENCE [LARGE SCALE GENOMIC DNA]</scope>
    <source>
        <strain evidence="2 3">CBS 962.96</strain>
    </source>
</reference>
<feature type="region of interest" description="Disordered" evidence="1">
    <location>
        <begin position="132"/>
        <end position="160"/>
    </location>
</feature>
<evidence type="ECO:0000256" key="1">
    <source>
        <dbReference type="SAM" id="MobiDB-lite"/>
    </source>
</evidence>
<name>A0A4S8LQA3_DENBC</name>
<dbReference type="Proteomes" id="UP000297245">
    <property type="component" value="Unassembled WGS sequence"/>
</dbReference>
<evidence type="ECO:0000313" key="3">
    <source>
        <dbReference type="Proteomes" id="UP000297245"/>
    </source>
</evidence>
<keyword evidence="3" id="KW-1185">Reference proteome</keyword>
<protein>
    <submittedName>
        <fullName evidence="2">Uncharacterized protein</fullName>
    </submittedName>
</protein>